<dbReference type="Gene3D" id="3.40.50.1240">
    <property type="entry name" value="Phosphoglycerate mutase-like"/>
    <property type="match status" value="1"/>
</dbReference>
<comment type="caution">
    <text evidence="1">The sequence shown here is derived from an EMBL/GenBank/DDBJ whole genome shotgun (WGS) entry which is preliminary data.</text>
</comment>
<dbReference type="SUPFAM" id="SSF53254">
    <property type="entry name" value="Phosphoglycerate mutase-like"/>
    <property type="match status" value="1"/>
</dbReference>
<protein>
    <submittedName>
        <fullName evidence="1">Histidine phosphatase family protein</fullName>
        <ecNumber evidence="1">3.1.3.-</ecNumber>
    </submittedName>
</protein>
<dbReference type="Pfam" id="PF00300">
    <property type="entry name" value="His_Phos_1"/>
    <property type="match status" value="1"/>
</dbReference>
<dbReference type="AlphaFoldDB" id="A0AAW8QXJ7"/>
<proteinExistence type="predicted"/>
<keyword evidence="2" id="KW-1185">Reference proteome</keyword>
<dbReference type="EC" id="3.1.3.-" evidence="1"/>
<dbReference type="SMART" id="SM00855">
    <property type="entry name" value="PGAM"/>
    <property type="match status" value="1"/>
</dbReference>
<dbReference type="InterPro" id="IPR013078">
    <property type="entry name" value="His_Pase_superF_clade-1"/>
</dbReference>
<dbReference type="InterPro" id="IPR029033">
    <property type="entry name" value="His_PPase_superfam"/>
</dbReference>
<dbReference type="GO" id="GO:0016791">
    <property type="term" value="F:phosphatase activity"/>
    <property type="evidence" value="ECO:0007669"/>
    <property type="project" value="TreeGrafter"/>
</dbReference>
<dbReference type="PANTHER" id="PTHR48100">
    <property type="entry name" value="BROAD-SPECIFICITY PHOSPHATASE YOR283W-RELATED"/>
    <property type="match status" value="1"/>
</dbReference>
<dbReference type="PANTHER" id="PTHR48100:SF1">
    <property type="entry name" value="HISTIDINE PHOSPHATASE FAMILY PROTEIN-RELATED"/>
    <property type="match status" value="1"/>
</dbReference>
<keyword evidence="1" id="KW-0378">Hydrolase</keyword>
<dbReference type="RefSeq" id="WP_311360051.1">
    <property type="nucleotide sequence ID" value="NZ_JAVRIE010000001.1"/>
</dbReference>
<evidence type="ECO:0000313" key="1">
    <source>
        <dbReference type="EMBL" id="MDT0581239.1"/>
    </source>
</evidence>
<dbReference type="EMBL" id="JAVRIE010000001">
    <property type="protein sequence ID" value="MDT0581239.1"/>
    <property type="molecule type" value="Genomic_DNA"/>
</dbReference>
<evidence type="ECO:0000313" key="2">
    <source>
        <dbReference type="Proteomes" id="UP001249020"/>
    </source>
</evidence>
<dbReference type="Proteomes" id="UP001249020">
    <property type="component" value="Unassembled WGS sequence"/>
</dbReference>
<sequence>MGQLYLVRHGQASFGAADYDKLSDVGIKQSELLGEYFAQRNIRFDSIITGDMLRHKETASGIQKGLSCGLAQEIDAGWNEFDFNAVVSAYLKVFPEQRPASNAPRAAFYRLLKAAMFAWSKGELPGALPETWEQFTGRVKQAVDNVCASEAKHVLVASSGGAIAITMMNMLDLSIDKTVNFNLQIKNTSVSHFYFNKDGIQLSSFNNVGHLDTPEHIPLITYS</sequence>
<accession>A0AAW8QXJ7</accession>
<dbReference type="InterPro" id="IPR050275">
    <property type="entry name" value="PGM_Phosphatase"/>
</dbReference>
<name>A0AAW8QXJ7_9ALTE</name>
<reference evidence="1 2" key="1">
    <citation type="submission" date="2023-09" db="EMBL/GenBank/DDBJ databases">
        <authorList>
            <person name="Rey-Velasco X."/>
        </authorList>
    </citation>
    <scope>NUCLEOTIDE SEQUENCE [LARGE SCALE GENOMIC DNA]</scope>
    <source>
        <strain evidence="1 2">W409</strain>
    </source>
</reference>
<dbReference type="GO" id="GO:0005737">
    <property type="term" value="C:cytoplasm"/>
    <property type="evidence" value="ECO:0007669"/>
    <property type="project" value="TreeGrafter"/>
</dbReference>
<gene>
    <name evidence="1" type="ORF">RM544_01690</name>
</gene>
<organism evidence="1 2">
    <name type="scientific">Brumicola blandensis</name>
    <dbReference type="NCBI Taxonomy" id="3075611"/>
    <lineage>
        <taxon>Bacteria</taxon>
        <taxon>Pseudomonadati</taxon>
        <taxon>Pseudomonadota</taxon>
        <taxon>Gammaproteobacteria</taxon>
        <taxon>Alteromonadales</taxon>
        <taxon>Alteromonadaceae</taxon>
        <taxon>Brumicola</taxon>
    </lineage>
</organism>
<dbReference type="CDD" id="cd07067">
    <property type="entry name" value="HP_PGM_like"/>
    <property type="match status" value="1"/>
</dbReference>